<evidence type="ECO:0000259" key="1">
    <source>
        <dbReference type="Pfam" id="PF24750"/>
    </source>
</evidence>
<reference evidence="2 3" key="1">
    <citation type="journal article" date="2020" name="Mol. Plant">
        <title>The Chromosome-Based Rubber Tree Genome Provides New Insights into Spurge Genome Evolution and Rubber Biosynthesis.</title>
        <authorList>
            <person name="Liu J."/>
            <person name="Shi C."/>
            <person name="Shi C.C."/>
            <person name="Li W."/>
            <person name="Zhang Q.J."/>
            <person name="Zhang Y."/>
            <person name="Li K."/>
            <person name="Lu H.F."/>
            <person name="Shi C."/>
            <person name="Zhu S.T."/>
            <person name="Xiao Z.Y."/>
            <person name="Nan H."/>
            <person name="Yue Y."/>
            <person name="Zhu X.G."/>
            <person name="Wu Y."/>
            <person name="Hong X.N."/>
            <person name="Fan G.Y."/>
            <person name="Tong Y."/>
            <person name="Zhang D."/>
            <person name="Mao C.L."/>
            <person name="Liu Y.L."/>
            <person name="Hao S.J."/>
            <person name="Liu W.Q."/>
            <person name="Lv M.Q."/>
            <person name="Zhang H.B."/>
            <person name="Liu Y."/>
            <person name="Hu-Tang G.R."/>
            <person name="Wang J.P."/>
            <person name="Wang J.H."/>
            <person name="Sun Y.H."/>
            <person name="Ni S.B."/>
            <person name="Chen W.B."/>
            <person name="Zhang X.C."/>
            <person name="Jiao Y.N."/>
            <person name="Eichler E.E."/>
            <person name="Li G.H."/>
            <person name="Liu X."/>
            <person name="Gao L.Z."/>
        </authorList>
    </citation>
    <scope>NUCLEOTIDE SEQUENCE [LARGE SCALE GENOMIC DNA]</scope>
    <source>
        <strain evidence="3">cv. GT1</strain>
        <tissue evidence="2">Leaf</tissue>
    </source>
</reference>
<dbReference type="InterPro" id="IPR056592">
    <property type="entry name" value="Beta-prop_At3g26010-like"/>
</dbReference>
<dbReference type="Pfam" id="PF24750">
    <property type="entry name" value="b-prop_At3g26010-like"/>
    <property type="match status" value="1"/>
</dbReference>
<dbReference type="EMBL" id="JAAGAX010000004">
    <property type="protein sequence ID" value="KAF2317536.1"/>
    <property type="molecule type" value="Genomic_DNA"/>
</dbReference>
<organism evidence="2 3">
    <name type="scientific">Hevea brasiliensis</name>
    <name type="common">Para rubber tree</name>
    <name type="synonym">Siphonia brasiliensis</name>
    <dbReference type="NCBI Taxonomy" id="3981"/>
    <lineage>
        <taxon>Eukaryota</taxon>
        <taxon>Viridiplantae</taxon>
        <taxon>Streptophyta</taxon>
        <taxon>Embryophyta</taxon>
        <taxon>Tracheophyta</taxon>
        <taxon>Spermatophyta</taxon>
        <taxon>Magnoliopsida</taxon>
        <taxon>eudicotyledons</taxon>
        <taxon>Gunneridae</taxon>
        <taxon>Pentapetalae</taxon>
        <taxon>rosids</taxon>
        <taxon>fabids</taxon>
        <taxon>Malpighiales</taxon>
        <taxon>Euphorbiaceae</taxon>
        <taxon>Crotonoideae</taxon>
        <taxon>Micrandreae</taxon>
        <taxon>Hevea</taxon>
    </lineage>
</organism>
<feature type="domain" description="F-box protein At3g26010-like beta-propeller" evidence="1">
    <location>
        <begin position="7"/>
        <end position="68"/>
    </location>
</feature>
<evidence type="ECO:0000313" key="2">
    <source>
        <dbReference type="EMBL" id="KAF2317536.1"/>
    </source>
</evidence>
<sequence>MVAKCEFGVEVFSSETGQWTDSVLSSPKHIYWSTPLTNAIVYNGLLHWLTRGNEILVYDIYSNSVSHEFADLATPGL</sequence>
<dbReference type="Proteomes" id="UP000467840">
    <property type="component" value="Chromosome 6"/>
</dbReference>
<gene>
    <name evidence="2" type="ORF">GH714_024133</name>
</gene>
<proteinExistence type="predicted"/>
<name>A0A6A6MYR0_HEVBR</name>
<keyword evidence="3" id="KW-1185">Reference proteome</keyword>
<accession>A0A6A6MYR0</accession>
<dbReference type="AlphaFoldDB" id="A0A6A6MYR0"/>
<evidence type="ECO:0000313" key="3">
    <source>
        <dbReference type="Proteomes" id="UP000467840"/>
    </source>
</evidence>
<protein>
    <recommendedName>
        <fullName evidence="1">F-box protein At3g26010-like beta-propeller domain-containing protein</fullName>
    </recommendedName>
</protein>
<comment type="caution">
    <text evidence="2">The sequence shown here is derived from an EMBL/GenBank/DDBJ whole genome shotgun (WGS) entry which is preliminary data.</text>
</comment>